<protein>
    <submittedName>
        <fullName evidence="1">Uncharacterized protein</fullName>
    </submittedName>
</protein>
<reference evidence="1" key="1">
    <citation type="journal article" date="2015" name="Nature">
        <title>Complex archaea that bridge the gap between prokaryotes and eukaryotes.</title>
        <authorList>
            <person name="Spang A."/>
            <person name="Saw J.H."/>
            <person name="Jorgensen S.L."/>
            <person name="Zaremba-Niedzwiedzka K."/>
            <person name="Martijn J."/>
            <person name="Lind A.E."/>
            <person name="van Eijk R."/>
            <person name="Schleper C."/>
            <person name="Guy L."/>
            <person name="Ettema T.J."/>
        </authorList>
    </citation>
    <scope>NUCLEOTIDE SEQUENCE</scope>
</reference>
<name>A0A0F9INF5_9ZZZZ</name>
<proteinExistence type="predicted"/>
<accession>A0A0F9INF5</accession>
<comment type="caution">
    <text evidence="1">The sequence shown here is derived from an EMBL/GenBank/DDBJ whole genome shotgun (WGS) entry which is preliminary data.</text>
</comment>
<organism evidence="1">
    <name type="scientific">marine sediment metagenome</name>
    <dbReference type="NCBI Taxonomy" id="412755"/>
    <lineage>
        <taxon>unclassified sequences</taxon>
        <taxon>metagenomes</taxon>
        <taxon>ecological metagenomes</taxon>
    </lineage>
</organism>
<sequence length="62" mass="6449">MALSGRLSPNVQKPFGSASVTTTIQPAWTPASGKRIRLMGFDLGLHSAIPVQIDLTDGTAVA</sequence>
<evidence type="ECO:0000313" key="1">
    <source>
        <dbReference type="EMBL" id="KKL95300.1"/>
    </source>
</evidence>
<gene>
    <name evidence="1" type="ORF">LCGC14_1856060</name>
</gene>
<dbReference type="EMBL" id="LAZR01018711">
    <property type="protein sequence ID" value="KKL95300.1"/>
    <property type="molecule type" value="Genomic_DNA"/>
</dbReference>
<feature type="non-terminal residue" evidence="1">
    <location>
        <position position="62"/>
    </location>
</feature>
<dbReference type="AlphaFoldDB" id="A0A0F9INF5"/>